<dbReference type="PANTHER" id="PTHR37941:SF1">
    <property type="entry name" value="FUMARASE E-RELATED"/>
    <property type="match status" value="1"/>
</dbReference>
<organism evidence="1 2">
    <name type="scientific">Mucilaginibacter pocheonensis</name>
    <dbReference type="NCBI Taxonomy" id="398050"/>
    <lineage>
        <taxon>Bacteria</taxon>
        <taxon>Pseudomonadati</taxon>
        <taxon>Bacteroidota</taxon>
        <taxon>Sphingobacteriia</taxon>
        <taxon>Sphingobacteriales</taxon>
        <taxon>Sphingobacteriaceae</taxon>
        <taxon>Mucilaginibacter</taxon>
    </lineage>
</organism>
<dbReference type="Pfam" id="PF05068">
    <property type="entry name" value="MtlR"/>
    <property type="match status" value="1"/>
</dbReference>
<dbReference type="InterPro" id="IPR007761">
    <property type="entry name" value="MtlR-like"/>
</dbReference>
<dbReference type="InterPro" id="IPR038026">
    <property type="entry name" value="MtlR-like_sf"/>
</dbReference>
<dbReference type="Gene3D" id="1.20.120.330">
    <property type="entry name" value="Nucleotidyltransferases domain 2"/>
    <property type="match status" value="1"/>
</dbReference>
<dbReference type="Proteomes" id="UP001247620">
    <property type="component" value="Unassembled WGS sequence"/>
</dbReference>
<reference evidence="1 2" key="1">
    <citation type="submission" date="2023-07" db="EMBL/GenBank/DDBJ databases">
        <title>Sorghum-associated microbial communities from plants grown in Nebraska, USA.</title>
        <authorList>
            <person name="Schachtman D."/>
        </authorList>
    </citation>
    <scope>NUCLEOTIDE SEQUENCE [LARGE SCALE GENOMIC DNA]</scope>
    <source>
        <strain evidence="1 2">3262</strain>
    </source>
</reference>
<gene>
    <name evidence="1" type="ORF">J2W55_003557</name>
</gene>
<sequence>MGNNEISDNSFEDFKTSISTSEQTFNRFIEELEVESDRGAAIFAGTFFECTLKIILEELLNKVKSTKSLLEDANGGLNTFSAKINICYSLGFITLHEYQALNILKKVRNQFAHNFEYKFSFEDKKISAQCSALKLEIEGLKLQKFETARQTFIESVKHLHQKLIDRHYEVITFSAPTFKIENYLNDPLAYQRVGQEQRDLEEFRKLNERDSKWGRKENQTRNITEKK</sequence>
<accession>A0ABU1TE62</accession>
<dbReference type="GO" id="GO:0003677">
    <property type="term" value="F:DNA binding"/>
    <property type="evidence" value="ECO:0007669"/>
    <property type="project" value="UniProtKB-KW"/>
</dbReference>
<evidence type="ECO:0000313" key="1">
    <source>
        <dbReference type="EMBL" id="MDR6943704.1"/>
    </source>
</evidence>
<keyword evidence="1" id="KW-0238">DNA-binding</keyword>
<keyword evidence="2" id="KW-1185">Reference proteome</keyword>
<dbReference type="PANTHER" id="PTHR37941">
    <property type="entry name" value="FUMARASE E-RELATED"/>
    <property type="match status" value="1"/>
</dbReference>
<name>A0ABU1TE62_9SPHI</name>
<dbReference type="RefSeq" id="WP_310098451.1">
    <property type="nucleotide sequence ID" value="NZ_JAVDUU010000003.1"/>
</dbReference>
<dbReference type="SUPFAM" id="SSF158668">
    <property type="entry name" value="MtlR-like"/>
    <property type="match status" value="1"/>
</dbReference>
<evidence type="ECO:0000313" key="2">
    <source>
        <dbReference type="Proteomes" id="UP001247620"/>
    </source>
</evidence>
<protein>
    <submittedName>
        <fullName evidence="1">DNA-binding MltR family transcriptional regulator</fullName>
    </submittedName>
</protein>
<proteinExistence type="predicted"/>
<comment type="caution">
    <text evidence="1">The sequence shown here is derived from an EMBL/GenBank/DDBJ whole genome shotgun (WGS) entry which is preliminary data.</text>
</comment>
<dbReference type="EMBL" id="JAVDUU010000003">
    <property type="protein sequence ID" value="MDR6943704.1"/>
    <property type="molecule type" value="Genomic_DNA"/>
</dbReference>